<keyword evidence="4 7" id="KW-0812">Transmembrane</keyword>
<evidence type="ECO:0000256" key="7">
    <source>
        <dbReference type="SAM" id="Phobius"/>
    </source>
</evidence>
<feature type="transmembrane region" description="Helical" evidence="7">
    <location>
        <begin position="502"/>
        <end position="522"/>
    </location>
</feature>
<evidence type="ECO:0000313" key="8">
    <source>
        <dbReference type="EMBL" id="OWJ77795.1"/>
    </source>
</evidence>
<evidence type="ECO:0008006" key="12">
    <source>
        <dbReference type="Google" id="ProtNLM"/>
    </source>
</evidence>
<dbReference type="OrthoDB" id="9807111at2"/>
<evidence type="ECO:0000256" key="4">
    <source>
        <dbReference type="ARBA" id="ARBA00022692"/>
    </source>
</evidence>
<dbReference type="Proteomes" id="UP000196640">
    <property type="component" value="Unassembled WGS sequence"/>
</dbReference>
<dbReference type="GO" id="GO:0005886">
    <property type="term" value="C:plasma membrane"/>
    <property type="evidence" value="ECO:0007669"/>
    <property type="project" value="UniProtKB-SubCell"/>
</dbReference>
<keyword evidence="6 7" id="KW-0472">Membrane</keyword>
<dbReference type="Proteomes" id="UP000214673">
    <property type="component" value="Unassembled WGS sequence"/>
</dbReference>
<dbReference type="Pfam" id="PF04632">
    <property type="entry name" value="FUSC"/>
    <property type="match status" value="1"/>
</dbReference>
<name>A0A212AIG0_9RHOB</name>
<feature type="transmembrane region" description="Helical" evidence="7">
    <location>
        <begin position="59"/>
        <end position="77"/>
    </location>
</feature>
<dbReference type="EMBL" id="NIPV01000015">
    <property type="protein sequence ID" value="OWJ77795.1"/>
    <property type="molecule type" value="Genomic_DNA"/>
</dbReference>
<keyword evidence="11" id="KW-1185">Reference proteome</keyword>
<protein>
    <recommendedName>
        <fullName evidence="12">FUSC family protein</fullName>
    </recommendedName>
</protein>
<sequence>MSGRPLFSADDVIFSLKTFAAAMLAYWIALRFDLSRPFWAVGTVYIVAHPLSGAITSKAVYRLFGTVVGGIMTVALLPNLVNGPWLLIGAIALWVGFCVYISLLDRTPRSYFFLLSGYTVLLAGLPIVDTPQLAFDTAVARVQEIAIAIICAALVSRLVLPRHAGPVLMARADAWLADASKLAQGLLNPVVDRAALHREMHRLAGDSVEMRAFATHVAYDTSPHRDLNRLMHGLQHRMALVLPLLSALRDQHAALAGSPLAERLQREQALLAEWMQATHAGAAAPAPPVVDALMADSPATAVASGPVADEWEVLVYANATRRMADLIDVWRDCGTLRDDLRSEQISRESRRILSGIDWIPPHRDHGMAALAAFAAVATIIVGSVLWIYSGWHNGLFIPQIGGVFCCILATMDNPVPAMRKFLPILLWAMLAAFIYTFAVMPFLQGFLSLAAALGLFLIPAGLFLAIPRTFMVGMGLCINFPFMLALQSRLSLDFVAFVDPNIATMLGVVTAITVCGLVRAVGAETSAFRLLRAGWREVATTAWRPATHGLRLSSRLIDVMGQMASRIAALPADSPLLMGDLLRDLRAGVNLSELRQQMPARTVSERARLARLIDEVAGFYRQRSSVHETIDPAVLTLLDDCLAAARAARAREEAQVLAALRLCLSPETRPAPPALPITTMERVA</sequence>
<feature type="transmembrane region" description="Helical" evidence="7">
    <location>
        <begin position="140"/>
        <end position="160"/>
    </location>
</feature>
<dbReference type="InterPro" id="IPR006726">
    <property type="entry name" value="PHBA_efflux_AaeB/fusaric-R"/>
</dbReference>
<feature type="transmembrane region" description="Helical" evidence="7">
    <location>
        <begin position="422"/>
        <end position="440"/>
    </location>
</feature>
<keyword evidence="5 7" id="KW-1133">Transmembrane helix</keyword>
<evidence type="ECO:0000313" key="9">
    <source>
        <dbReference type="EMBL" id="OWJ81213.1"/>
    </source>
</evidence>
<evidence type="ECO:0000256" key="6">
    <source>
        <dbReference type="ARBA" id="ARBA00023136"/>
    </source>
</evidence>
<feature type="transmembrane region" description="Helical" evidence="7">
    <location>
        <begin position="446"/>
        <end position="465"/>
    </location>
</feature>
<keyword evidence="2" id="KW-0813">Transport</keyword>
<comment type="caution">
    <text evidence="9">The sequence shown here is derived from an EMBL/GenBank/DDBJ whole genome shotgun (WGS) entry which is preliminary data.</text>
</comment>
<dbReference type="EMBL" id="NIPX01000045">
    <property type="protein sequence ID" value="OWJ81213.1"/>
    <property type="molecule type" value="Genomic_DNA"/>
</dbReference>
<evidence type="ECO:0000256" key="1">
    <source>
        <dbReference type="ARBA" id="ARBA00004651"/>
    </source>
</evidence>
<evidence type="ECO:0000256" key="5">
    <source>
        <dbReference type="ARBA" id="ARBA00022989"/>
    </source>
</evidence>
<dbReference type="GO" id="GO:0022857">
    <property type="term" value="F:transmembrane transporter activity"/>
    <property type="evidence" value="ECO:0007669"/>
    <property type="project" value="InterPro"/>
</dbReference>
<feature type="transmembrane region" description="Helical" evidence="7">
    <location>
        <begin position="368"/>
        <end position="388"/>
    </location>
</feature>
<feature type="transmembrane region" description="Helical" evidence="7">
    <location>
        <begin position="83"/>
        <end position="104"/>
    </location>
</feature>
<comment type="subcellular location">
    <subcellularLocation>
        <location evidence="1">Cell membrane</location>
        <topology evidence="1">Multi-pass membrane protein</topology>
    </subcellularLocation>
</comment>
<evidence type="ECO:0000313" key="11">
    <source>
        <dbReference type="Proteomes" id="UP000214673"/>
    </source>
</evidence>
<evidence type="ECO:0000256" key="3">
    <source>
        <dbReference type="ARBA" id="ARBA00022475"/>
    </source>
</evidence>
<feature type="transmembrane region" description="Helical" evidence="7">
    <location>
        <begin position="36"/>
        <end position="52"/>
    </location>
</feature>
<accession>A0A212AIG0</accession>
<proteinExistence type="predicted"/>
<dbReference type="PANTHER" id="PTHR30509:SF9">
    <property type="entry name" value="MULTIDRUG RESISTANCE PROTEIN MDTO"/>
    <property type="match status" value="1"/>
</dbReference>
<evidence type="ECO:0000256" key="2">
    <source>
        <dbReference type="ARBA" id="ARBA00022448"/>
    </source>
</evidence>
<gene>
    <name evidence="9" type="ORF">CDV52_19140</name>
    <name evidence="8" type="ORF">CDV53_04705</name>
</gene>
<dbReference type="PANTHER" id="PTHR30509">
    <property type="entry name" value="P-HYDROXYBENZOIC ACID EFFLUX PUMP SUBUNIT-RELATED"/>
    <property type="match status" value="1"/>
</dbReference>
<evidence type="ECO:0000313" key="10">
    <source>
        <dbReference type="Proteomes" id="UP000196640"/>
    </source>
</evidence>
<dbReference type="RefSeq" id="WP_088234056.1">
    <property type="nucleotide sequence ID" value="NZ_CALUEG010000051.1"/>
</dbReference>
<reference evidence="10 11" key="1">
    <citation type="submission" date="2016-11" db="EMBL/GenBank/DDBJ databases">
        <title>Comparison of Traditional DNA-DNA Hybridization with In Silico Genomic Analysis.</title>
        <authorList>
            <person name="Nicholson A.C."/>
            <person name="Sammons S."/>
            <person name="Humrighouse B.W."/>
            <person name="Graziano J."/>
            <person name="Lasker B."/>
            <person name="Whitney A.M."/>
            <person name="Mcquiston J.R."/>
        </authorList>
    </citation>
    <scope>NUCLEOTIDE SEQUENCE [LARGE SCALE GENOMIC DNA]</scope>
    <source>
        <strain evidence="8 11">H1892</strain>
        <strain evidence="9 10">H2381</strain>
    </source>
</reference>
<organism evidence="9 10">
    <name type="scientific">Haematobacter missouriensis</name>
    <dbReference type="NCBI Taxonomy" id="366616"/>
    <lineage>
        <taxon>Bacteria</taxon>
        <taxon>Pseudomonadati</taxon>
        <taxon>Pseudomonadota</taxon>
        <taxon>Alphaproteobacteria</taxon>
        <taxon>Rhodobacterales</taxon>
        <taxon>Paracoccaceae</taxon>
        <taxon>Haematobacter</taxon>
    </lineage>
</organism>
<dbReference type="AlphaFoldDB" id="A0A212AIG0"/>
<feature type="transmembrane region" description="Helical" evidence="7">
    <location>
        <begin position="111"/>
        <end position="128"/>
    </location>
</feature>
<keyword evidence="3" id="KW-1003">Cell membrane</keyword>
<feature type="transmembrane region" description="Helical" evidence="7">
    <location>
        <begin position="12"/>
        <end position="30"/>
    </location>
</feature>